<organism evidence="3 4">
    <name type="scientific">Brevirhabdus pacifica</name>
    <dbReference type="NCBI Taxonomy" id="1267768"/>
    <lineage>
        <taxon>Bacteria</taxon>
        <taxon>Pseudomonadati</taxon>
        <taxon>Pseudomonadota</taxon>
        <taxon>Alphaproteobacteria</taxon>
        <taxon>Rhodobacterales</taxon>
        <taxon>Paracoccaceae</taxon>
        <taxon>Brevirhabdus</taxon>
    </lineage>
</organism>
<protein>
    <submittedName>
        <fullName evidence="3">Uncharacterized protein</fullName>
    </submittedName>
</protein>
<reference evidence="3 4" key="1">
    <citation type="submission" date="2017-01" db="EMBL/GenBank/DDBJ databases">
        <title>Genomic analysis of Xuhuaishuia manganoxidans DY6-4.</title>
        <authorList>
            <person name="Wang X."/>
        </authorList>
    </citation>
    <scope>NUCLEOTIDE SEQUENCE [LARGE SCALE GENOMIC DNA]</scope>
    <source>
        <strain evidence="3 4">DY6-4</strain>
    </source>
</reference>
<feature type="compositionally biased region" description="Basic residues" evidence="1">
    <location>
        <begin position="38"/>
        <end position="52"/>
    </location>
</feature>
<gene>
    <name evidence="3" type="ORF">BV394_14130</name>
</gene>
<dbReference type="STRING" id="1267768.BV394_14130"/>
<keyword evidence="4" id="KW-1185">Reference proteome</keyword>
<evidence type="ECO:0000313" key="3">
    <source>
        <dbReference type="EMBL" id="APX90711.1"/>
    </source>
</evidence>
<accession>A0A2M9DBK0</accession>
<feature type="compositionally biased region" description="Basic and acidic residues" evidence="1">
    <location>
        <begin position="27"/>
        <end position="37"/>
    </location>
</feature>
<name>A0A1U7DL63_9RHOB</name>
<keyword evidence="2" id="KW-0732">Signal</keyword>
<proteinExistence type="predicted"/>
<evidence type="ECO:0000313" key="4">
    <source>
        <dbReference type="Proteomes" id="UP000187266"/>
    </source>
</evidence>
<feature type="region of interest" description="Disordered" evidence="1">
    <location>
        <begin position="26"/>
        <end position="69"/>
    </location>
</feature>
<dbReference type="RefSeq" id="WP_076980728.1">
    <property type="nucleotide sequence ID" value="NZ_CP019124.1"/>
</dbReference>
<accession>A0A1U7DL63</accession>
<dbReference type="Proteomes" id="UP000187266">
    <property type="component" value="Chromosome"/>
</dbReference>
<sequence>MKRLLMSAAIAAIAAMPMAGVATMVEAKSDKAKEQGKGKIKIKSKSKAHAKAKGKDKDKGKDKAKYKLESKSDGIERKVKVETKGDDVKYEEKIKIKDAGAAIGAGAGVAAGAAALGASLATGADALPADVAARLNCPPGLAKRNPPCVPPGQAKKGVTTEEWTGYDRDELRRILRENDDVVAEVEVEVEEDRYLTEAEIIDIFELEPLQDGYHYAVIDGQIVRMDEEDYLLLQQLRTIAQLPGVDADLVVEPTVSLSQEELISIYKLPEPPADTHYAVVDGTVVTLGTEAYDLLQLIRLTSAVL</sequence>
<feature type="signal peptide" evidence="2">
    <location>
        <begin position="1"/>
        <end position="19"/>
    </location>
</feature>
<dbReference type="EMBL" id="CP019124">
    <property type="protein sequence ID" value="APX90711.1"/>
    <property type="molecule type" value="Genomic_DNA"/>
</dbReference>
<feature type="chain" id="PRO_5043792096" evidence="2">
    <location>
        <begin position="20"/>
        <end position="305"/>
    </location>
</feature>
<evidence type="ECO:0000256" key="1">
    <source>
        <dbReference type="SAM" id="MobiDB-lite"/>
    </source>
</evidence>
<feature type="compositionally biased region" description="Basic and acidic residues" evidence="1">
    <location>
        <begin position="53"/>
        <end position="69"/>
    </location>
</feature>
<evidence type="ECO:0000256" key="2">
    <source>
        <dbReference type="SAM" id="SignalP"/>
    </source>
</evidence>
<dbReference type="AlphaFoldDB" id="A0A1U7DL63"/>